<sequence length="162" mass="18061">MHGISFLVGLVATGRLHSIGPGASIEEVDQAVKADFIEVEDVEYGTLRRDYGFVELYFSGGTGEWVMTSGMIELHRLAADDEGMAAEWHRDMGVEFPEYCSWSELREELSQTPDAPTFELRYQGGYLEYRAPETNVSVMVVGDQMDRDDCPGRGDIFSVSFG</sequence>
<evidence type="ECO:0000313" key="2">
    <source>
        <dbReference type="Proteomes" id="UP000275401"/>
    </source>
</evidence>
<dbReference type="EMBL" id="RIBZ01000318">
    <property type="protein sequence ID" value="RNG18160.1"/>
    <property type="molecule type" value="Genomic_DNA"/>
</dbReference>
<comment type="caution">
    <text evidence="1">The sequence shown here is derived from an EMBL/GenBank/DDBJ whole genome shotgun (WGS) entry which is preliminary data.</text>
</comment>
<protein>
    <submittedName>
        <fullName evidence="1">Uncharacterized protein</fullName>
    </submittedName>
</protein>
<reference evidence="1 2" key="1">
    <citation type="submission" date="2018-11" db="EMBL/GenBank/DDBJ databases">
        <title>The Potential of Streptomyces as Biocontrol Agents against the Tomato grey mould, Botrytis cinerea (Gray mold) Frontiers in Microbiology.</title>
        <authorList>
            <person name="Li D."/>
        </authorList>
    </citation>
    <scope>NUCLEOTIDE SEQUENCE [LARGE SCALE GENOMIC DNA]</scope>
    <source>
        <strain evidence="1 2">NEAU-LD23</strain>
    </source>
</reference>
<dbReference type="Proteomes" id="UP000275401">
    <property type="component" value="Unassembled WGS sequence"/>
</dbReference>
<gene>
    <name evidence="1" type="ORF">EEJ42_27595</name>
</gene>
<proteinExistence type="predicted"/>
<dbReference type="RefSeq" id="WP_123104020.1">
    <property type="nucleotide sequence ID" value="NZ_RIBZ01000318.1"/>
</dbReference>
<accession>A0A3M8VKR6</accession>
<evidence type="ECO:0000313" key="1">
    <source>
        <dbReference type="EMBL" id="RNG18160.1"/>
    </source>
</evidence>
<dbReference type="AlphaFoldDB" id="A0A3M8VKR6"/>
<keyword evidence="2" id="KW-1185">Reference proteome</keyword>
<organism evidence="1 2">
    <name type="scientific">Streptomyces botrytidirepellens</name>
    <dbReference type="NCBI Taxonomy" id="2486417"/>
    <lineage>
        <taxon>Bacteria</taxon>
        <taxon>Bacillati</taxon>
        <taxon>Actinomycetota</taxon>
        <taxon>Actinomycetes</taxon>
        <taxon>Kitasatosporales</taxon>
        <taxon>Streptomycetaceae</taxon>
        <taxon>Streptomyces</taxon>
    </lineage>
</organism>
<name>A0A3M8VKR6_9ACTN</name>